<dbReference type="CDD" id="cd03230">
    <property type="entry name" value="ABC_DR_subfamily_A"/>
    <property type="match status" value="1"/>
</dbReference>
<dbReference type="Gene3D" id="3.40.50.300">
    <property type="entry name" value="P-loop containing nucleotide triphosphate hydrolases"/>
    <property type="match status" value="1"/>
</dbReference>
<dbReference type="GO" id="GO:0005524">
    <property type="term" value="F:ATP binding"/>
    <property type="evidence" value="ECO:0007669"/>
    <property type="project" value="UniProtKB-KW"/>
</dbReference>
<keyword evidence="2" id="KW-0813">Transport</keyword>
<dbReference type="InterPro" id="IPR027417">
    <property type="entry name" value="P-loop_NTPase"/>
</dbReference>
<evidence type="ECO:0000259" key="5">
    <source>
        <dbReference type="PROSITE" id="PS50893"/>
    </source>
</evidence>
<accession>A0A2S9XMT9</accession>
<evidence type="ECO:0000256" key="1">
    <source>
        <dbReference type="ARBA" id="ARBA00005417"/>
    </source>
</evidence>
<dbReference type="InterPro" id="IPR017871">
    <property type="entry name" value="ABC_transporter-like_CS"/>
</dbReference>
<dbReference type="InterPro" id="IPR003593">
    <property type="entry name" value="AAA+_ATPase"/>
</dbReference>
<dbReference type="Proteomes" id="UP000237968">
    <property type="component" value="Unassembled WGS sequence"/>
</dbReference>
<proteinExistence type="inferred from homology"/>
<dbReference type="Pfam" id="PF00005">
    <property type="entry name" value="ABC_tran"/>
    <property type="match status" value="1"/>
</dbReference>
<name>A0A2S9XMT9_9BACT</name>
<dbReference type="EC" id="3.6.3.-" evidence="6"/>
<keyword evidence="3" id="KW-0547">Nucleotide-binding</keyword>
<dbReference type="GO" id="GO:0016887">
    <property type="term" value="F:ATP hydrolysis activity"/>
    <property type="evidence" value="ECO:0007669"/>
    <property type="project" value="InterPro"/>
</dbReference>
<evidence type="ECO:0000256" key="2">
    <source>
        <dbReference type="ARBA" id="ARBA00022448"/>
    </source>
</evidence>
<dbReference type="PROSITE" id="PS00211">
    <property type="entry name" value="ABC_TRANSPORTER_1"/>
    <property type="match status" value="1"/>
</dbReference>
<evidence type="ECO:0000256" key="3">
    <source>
        <dbReference type="ARBA" id="ARBA00022741"/>
    </source>
</evidence>
<organism evidence="6 7">
    <name type="scientific">Enhygromyxa salina</name>
    <dbReference type="NCBI Taxonomy" id="215803"/>
    <lineage>
        <taxon>Bacteria</taxon>
        <taxon>Pseudomonadati</taxon>
        <taxon>Myxococcota</taxon>
        <taxon>Polyangia</taxon>
        <taxon>Nannocystales</taxon>
        <taxon>Nannocystaceae</taxon>
        <taxon>Enhygromyxa</taxon>
    </lineage>
</organism>
<keyword evidence="7" id="KW-1185">Reference proteome</keyword>
<sequence length="316" mass="33789">MDYAIQTINLSKTYKGGVQALRGVNLEVPKGSCFGLLGPNGAGKSTLVKILLSIVRPSGGAATLRGVDIRKAAARRRVGYLPEGHAFPAYLTAEGVCRYFGQLAGLSGAKLEREVADKLALVGLSEWGETKVKEFSKGMAQRVGVAQALIGDPELVFLDEPTDGVDPVARQGLRSVIREVTTTGSTVFINSHLLAEIEVLCDDVAILDKGRVVQRGSVSELTSAATGAGLRIRCRTGPLPDAVWDQLAAREGEREPDGWFRVTVQDEAEISTIIDMLRAAEVMIYAVEPQRMGLEEAFIQLIGADRGLQVSRGGTV</sequence>
<reference evidence="6 7" key="1">
    <citation type="submission" date="2018-03" db="EMBL/GenBank/DDBJ databases">
        <title>Draft Genome Sequences of the Obligatory Marine Myxobacteria Enhygromyxa salina SWB005.</title>
        <authorList>
            <person name="Poehlein A."/>
            <person name="Moghaddam J.A."/>
            <person name="Harms H."/>
            <person name="Alanjari M."/>
            <person name="Koenig G.M."/>
            <person name="Daniel R."/>
            <person name="Schaeberle T.F."/>
        </authorList>
    </citation>
    <scope>NUCLEOTIDE SEQUENCE [LARGE SCALE GENOMIC DNA]</scope>
    <source>
        <strain evidence="6 7">SWB005</strain>
    </source>
</reference>
<comment type="caution">
    <text evidence="6">The sequence shown here is derived from an EMBL/GenBank/DDBJ whole genome shotgun (WGS) entry which is preliminary data.</text>
</comment>
<dbReference type="PANTHER" id="PTHR43335:SF2">
    <property type="entry name" value="ABC TRANSPORTER, ATP-BINDING PROTEIN"/>
    <property type="match status" value="1"/>
</dbReference>
<dbReference type="SMART" id="SM00382">
    <property type="entry name" value="AAA"/>
    <property type="match status" value="1"/>
</dbReference>
<dbReference type="PANTHER" id="PTHR43335">
    <property type="entry name" value="ABC TRANSPORTER, ATP-BINDING PROTEIN"/>
    <property type="match status" value="1"/>
</dbReference>
<evidence type="ECO:0000313" key="7">
    <source>
        <dbReference type="Proteomes" id="UP000237968"/>
    </source>
</evidence>
<keyword evidence="4 6" id="KW-0067">ATP-binding</keyword>
<evidence type="ECO:0000256" key="4">
    <source>
        <dbReference type="ARBA" id="ARBA00022840"/>
    </source>
</evidence>
<dbReference type="InterPro" id="IPR003439">
    <property type="entry name" value="ABC_transporter-like_ATP-bd"/>
</dbReference>
<dbReference type="RefSeq" id="WP_181197993.1">
    <property type="nucleotide sequence ID" value="NZ_PVNK01000179.1"/>
</dbReference>
<comment type="similarity">
    <text evidence="1">Belongs to the ABC transporter superfamily.</text>
</comment>
<feature type="domain" description="ABC transporter" evidence="5">
    <location>
        <begin position="5"/>
        <end position="234"/>
    </location>
</feature>
<dbReference type="PROSITE" id="PS50893">
    <property type="entry name" value="ABC_TRANSPORTER_2"/>
    <property type="match status" value="1"/>
</dbReference>
<evidence type="ECO:0000313" key="6">
    <source>
        <dbReference type="EMBL" id="PRP94163.1"/>
    </source>
</evidence>
<gene>
    <name evidence="6" type="primary">drrA_3</name>
    <name evidence="6" type="ORF">ENSA5_41180</name>
</gene>
<keyword evidence="6" id="KW-0378">Hydrolase</keyword>
<dbReference type="SUPFAM" id="SSF52540">
    <property type="entry name" value="P-loop containing nucleoside triphosphate hydrolases"/>
    <property type="match status" value="1"/>
</dbReference>
<dbReference type="AlphaFoldDB" id="A0A2S9XMT9"/>
<protein>
    <submittedName>
        <fullName evidence="6">Daunorubicin/doxorubicin resistance ATP-binding protein DrrA</fullName>
        <ecNumber evidence="6">3.6.3.-</ecNumber>
    </submittedName>
</protein>
<dbReference type="EMBL" id="PVNK01000179">
    <property type="protein sequence ID" value="PRP94163.1"/>
    <property type="molecule type" value="Genomic_DNA"/>
</dbReference>